<gene>
    <name evidence="1" type="ORF">STIP37_9</name>
</gene>
<evidence type="ECO:0000313" key="1">
    <source>
        <dbReference type="EMBL" id="AXF42070.1"/>
    </source>
</evidence>
<dbReference type="SUPFAM" id="SSF47598">
    <property type="entry name" value="Ribbon-helix-helix"/>
    <property type="match status" value="1"/>
</dbReference>
<protein>
    <submittedName>
        <fullName evidence="1">Uncharacterized protein</fullName>
    </submittedName>
</protein>
<keyword evidence="2" id="KW-1185">Reference proteome</keyword>
<reference evidence="1" key="1">
    <citation type="submission" date="2018-06" db="EMBL/GenBank/DDBJ databases">
        <authorList>
            <person name="Zhirakovskaya E."/>
        </authorList>
    </citation>
    <scope>NUCLEOTIDE SEQUENCE [LARGE SCALE GENOMIC DNA]</scope>
</reference>
<evidence type="ECO:0000313" key="2">
    <source>
        <dbReference type="Proteomes" id="UP000255828"/>
    </source>
</evidence>
<dbReference type="GO" id="GO:0006355">
    <property type="term" value="P:regulation of DNA-templated transcription"/>
    <property type="evidence" value="ECO:0007669"/>
    <property type="project" value="InterPro"/>
</dbReference>
<proteinExistence type="predicted"/>
<name>A0A345AY90_9CAUD</name>
<sequence>MQFSLLKRVTLIMPTDLHMDVKVLAAKSDRTMNEIMVDAVKMYLQQGVVGDSKPQN</sequence>
<dbReference type="EMBL" id="MH540083">
    <property type="protein sequence ID" value="AXF42070.1"/>
    <property type="molecule type" value="Genomic_DNA"/>
</dbReference>
<accession>A0A345AY90</accession>
<dbReference type="InterPro" id="IPR013321">
    <property type="entry name" value="Arc_rbn_hlx_hlx"/>
</dbReference>
<dbReference type="Proteomes" id="UP000255828">
    <property type="component" value="Segment"/>
</dbReference>
<organism evidence="1">
    <name type="scientific">Synechococcus T7-like phage S-TIP37</name>
    <dbReference type="NCBI Taxonomy" id="1332145"/>
    <lineage>
        <taxon>Viruses</taxon>
        <taxon>Duplodnaviria</taxon>
        <taxon>Heunggongvirae</taxon>
        <taxon>Uroviricota</taxon>
        <taxon>Caudoviricetes</taxon>
        <taxon>Autographivirales</taxon>
        <taxon>Sechaudvirinae</taxon>
        <taxon>Igirivirus</taxon>
        <taxon>Igirivirus STIP37</taxon>
    </lineage>
</organism>
<dbReference type="Gene3D" id="1.10.1220.10">
    <property type="entry name" value="Met repressor-like"/>
    <property type="match status" value="1"/>
</dbReference>
<dbReference type="InterPro" id="IPR010985">
    <property type="entry name" value="Ribbon_hlx_hlx"/>
</dbReference>